<dbReference type="AlphaFoldDB" id="A0A518GFN9"/>
<keyword evidence="2" id="KW-1185">Reference proteome</keyword>
<name>A0A518GFN9_9BACT</name>
<proteinExistence type="predicted"/>
<evidence type="ECO:0000313" key="2">
    <source>
        <dbReference type="Proteomes" id="UP000318017"/>
    </source>
</evidence>
<sequence length="81" mass="8587">MRAEIPPPVLSPGSPQCCPKDAPIAGRKMLAGRFYFWDFPANRSAATLAPPYVATLADADGLQRGNSHASESESVLSLAFP</sequence>
<reference evidence="1 2" key="1">
    <citation type="submission" date="2019-02" db="EMBL/GenBank/DDBJ databases">
        <title>Deep-cultivation of Planctomycetes and their phenomic and genomic characterization uncovers novel biology.</title>
        <authorList>
            <person name="Wiegand S."/>
            <person name="Jogler M."/>
            <person name="Boedeker C."/>
            <person name="Pinto D."/>
            <person name="Vollmers J."/>
            <person name="Rivas-Marin E."/>
            <person name="Kohn T."/>
            <person name="Peeters S.H."/>
            <person name="Heuer A."/>
            <person name="Rast P."/>
            <person name="Oberbeckmann S."/>
            <person name="Bunk B."/>
            <person name="Jeske O."/>
            <person name="Meyerdierks A."/>
            <person name="Storesund J.E."/>
            <person name="Kallscheuer N."/>
            <person name="Luecker S."/>
            <person name="Lage O.M."/>
            <person name="Pohl T."/>
            <person name="Merkel B.J."/>
            <person name="Hornburger P."/>
            <person name="Mueller R.-W."/>
            <person name="Bruemmer F."/>
            <person name="Labrenz M."/>
            <person name="Spormann A.M."/>
            <person name="Op den Camp H."/>
            <person name="Overmann J."/>
            <person name="Amann R."/>
            <person name="Jetten M.S.M."/>
            <person name="Mascher T."/>
            <person name="Medema M.H."/>
            <person name="Devos D.P."/>
            <person name="Kaster A.-K."/>
            <person name="Ovreas L."/>
            <person name="Rohde M."/>
            <person name="Galperin M.Y."/>
            <person name="Jogler C."/>
        </authorList>
    </citation>
    <scope>NUCLEOTIDE SEQUENCE [LARGE SCALE GENOMIC DNA]</scope>
    <source>
        <strain evidence="1 2">Q31a</strain>
    </source>
</reference>
<protein>
    <submittedName>
        <fullName evidence="1">Uncharacterized protein</fullName>
    </submittedName>
</protein>
<gene>
    <name evidence="1" type="ORF">Q31a_58010</name>
</gene>
<dbReference type="Proteomes" id="UP000318017">
    <property type="component" value="Chromosome"/>
</dbReference>
<evidence type="ECO:0000313" key="1">
    <source>
        <dbReference type="EMBL" id="QDV27412.1"/>
    </source>
</evidence>
<organism evidence="1 2">
    <name type="scientific">Aureliella helgolandensis</name>
    <dbReference type="NCBI Taxonomy" id="2527968"/>
    <lineage>
        <taxon>Bacteria</taxon>
        <taxon>Pseudomonadati</taxon>
        <taxon>Planctomycetota</taxon>
        <taxon>Planctomycetia</taxon>
        <taxon>Pirellulales</taxon>
        <taxon>Pirellulaceae</taxon>
        <taxon>Aureliella</taxon>
    </lineage>
</organism>
<dbReference type="EMBL" id="CP036298">
    <property type="protein sequence ID" value="QDV27412.1"/>
    <property type="molecule type" value="Genomic_DNA"/>
</dbReference>
<dbReference type="KEGG" id="ahel:Q31a_58010"/>
<accession>A0A518GFN9</accession>